<evidence type="ECO:0000256" key="9">
    <source>
        <dbReference type="ARBA" id="ARBA00023136"/>
    </source>
</evidence>
<evidence type="ECO:0000256" key="1">
    <source>
        <dbReference type="ARBA" id="ARBA00004141"/>
    </source>
</evidence>
<comment type="similarity">
    <text evidence="2 12">Belongs to the amiloride-sensitive sodium channel (TC 1.A.6) family.</text>
</comment>
<dbReference type="Gene3D" id="2.60.470.10">
    <property type="entry name" value="Acid-sensing ion channels like domains"/>
    <property type="match status" value="1"/>
</dbReference>
<evidence type="ECO:0000256" key="7">
    <source>
        <dbReference type="ARBA" id="ARBA00023053"/>
    </source>
</evidence>
<keyword evidence="3 12" id="KW-0813">Transport</keyword>
<keyword evidence="10 12" id="KW-0739">Sodium transport</keyword>
<evidence type="ECO:0000313" key="15">
    <source>
        <dbReference type="Proteomes" id="UP000318571"/>
    </source>
</evidence>
<dbReference type="AlphaFoldDB" id="A0A553N6P2"/>
<evidence type="ECO:0000256" key="3">
    <source>
        <dbReference type="ARBA" id="ARBA00022448"/>
    </source>
</evidence>
<proteinExistence type="inferred from homology"/>
<keyword evidence="9" id="KW-0472">Membrane</keyword>
<dbReference type="PANTHER" id="PTHR11690">
    <property type="entry name" value="AMILORIDE-SENSITIVE SODIUM CHANNEL-RELATED"/>
    <property type="match status" value="1"/>
</dbReference>
<evidence type="ECO:0000256" key="6">
    <source>
        <dbReference type="ARBA" id="ARBA00022989"/>
    </source>
</evidence>
<dbReference type="EMBL" id="VCGU01000459">
    <property type="protein sequence ID" value="TRY61063.1"/>
    <property type="molecule type" value="Genomic_DNA"/>
</dbReference>
<dbReference type="GO" id="GO:0005886">
    <property type="term" value="C:plasma membrane"/>
    <property type="evidence" value="ECO:0007669"/>
    <property type="project" value="TreeGrafter"/>
</dbReference>
<evidence type="ECO:0000256" key="5">
    <source>
        <dbReference type="ARBA" id="ARBA00022692"/>
    </source>
</evidence>
<evidence type="ECO:0000256" key="11">
    <source>
        <dbReference type="ARBA" id="ARBA00023303"/>
    </source>
</evidence>
<comment type="subcellular location">
    <subcellularLocation>
        <location evidence="1">Membrane</location>
        <topology evidence="1">Multi-pass membrane protein</topology>
    </subcellularLocation>
</comment>
<dbReference type="InterPro" id="IPR001873">
    <property type="entry name" value="ENaC"/>
</dbReference>
<keyword evidence="15" id="KW-1185">Reference proteome</keyword>
<keyword evidence="6" id="KW-1133">Transmembrane helix</keyword>
<protein>
    <submittedName>
        <fullName evidence="14">Uncharacterized protein</fullName>
    </submittedName>
</protein>
<evidence type="ECO:0000256" key="2">
    <source>
        <dbReference type="ARBA" id="ARBA00007193"/>
    </source>
</evidence>
<comment type="caution">
    <text evidence="14">The sequence shown here is derived from an EMBL/GenBank/DDBJ whole genome shotgun (WGS) entry which is preliminary data.</text>
</comment>
<gene>
    <name evidence="14" type="ORF">TCAL_12244</name>
</gene>
<evidence type="ECO:0000256" key="4">
    <source>
        <dbReference type="ARBA" id="ARBA00022461"/>
    </source>
</evidence>
<reference evidence="14 15" key="1">
    <citation type="journal article" date="2018" name="Nat. Ecol. Evol.">
        <title>Genomic signatures of mitonuclear coevolution across populations of Tigriopus californicus.</title>
        <authorList>
            <person name="Barreto F.S."/>
            <person name="Watson E.T."/>
            <person name="Lima T.G."/>
            <person name="Willett C.S."/>
            <person name="Edmands S."/>
            <person name="Li W."/>
            <person name="Burton R.S."/>
        </authorList>
    </citation>
    <scope>NUCLEOTIDE SEQUENCE [LARGE SCALE GENOMIC DNA]</scope>
    <source>
        <strain evidence="14 15">San Diego</strain>
    </source>
</reference>
<evidence type="ECO:0000313" key="14">
    <source>
        <dbReference type="EMBL" id="TRY61063.1"/>
    </source>
</evidence>
<keyword evidence="4 12" id="KW-0894">Sodium channel</keyword>
<dbReference type="GO" id="GO:0015280">
    <property type="term" value="F:ligand-gated sodium channel activity"/>
    <property type="evidence" value="ECO:0007669"/>
    <property type="project" value="TreeGrafter"/>
</dbReference>
<sequence length="836" mass="95879">MSIQARQDDQTQKQDGRISKLERQMAEALKDSPKIQSNNCPPSETSLTTDGPKEKEIHLRSFVKEFFAQTTMHGTKYIAEEVNILDRLIWTVVVIAALSYSCYVVNESITEFQTNPTITSYESADIREVFFPAITVDGGSIWNHWGLTRALLDPLSDDGFATLNRRLGPLKIRLYQTIYPLILTHVESVLGRNITVQEIRDLHNDKDFPDGISALTTIFSNSEFQAFFQQPMFVNFGARYLENDLLTYLAAMRMDFPNETTDLLYNEFQDYVAEAIITLGKWHQHIWDERNSVLENVFNSLTDQFRPKQKSLDACTNGTDICLDALNYVGARLIALAIFRSDLVTFTEFGHFLERYFEAVHKMPLLWGQLKSLTESYLIFGEQSRGKRYSPPQGDIAPDLEPFPTSLEEQIVSDILTEGASRFFKTMELNMSLYEISQVLDLPYHAGEAQLYQAKEIYKRMKCYNFDYLGNFNTSKCGQDEHPKIAGCCRIWEAISTQHEGVLKMMRFNQQAPHWNSEDNAMFEEAQQGYFGDFEDIKKPYGVSNPRIFGCQWLGFPTEDHIASCNLFHRLFTNAGMGYTFNSADYEDLFLDTSYLNTFKTVMNAKIRSHGKPVILVDGPGPQNTLKIHVELSRQFDNFIKFGNPQYSWSGGIPRSSFRSLDKSFKIGIHHPGSLADLRNDYIKVKPGFEYQVLITPQVHTAEESLRSMPLEKRKCQFQDESSGSVLFKSYSQTNCQLECRLKLAVEQCGCLPWNYPHMVLDGQLTKLCDYRGNFCVEQILQQPTTLQDCRCYPLCETITYPYSMNMKVMERPCSSGEKISPLSCTFIYTKNVFPN</sequence>
<keyword evidence="11 12" id="KW-0407">Ion channel</keyword>
<name>A0A553N6P2_TIGCA</name>
<keyword evidence="8 12" id="KW-0406">Ion transport</keyword>
<dbReference type="Pfam" id="PF00858">
    <property type="entry name" value="ASC"/>
    <property type="match status" value="2"/>
</dbReference>
<feature type="compositionally biased region" description="Basic and acidic residues" evidence="13">
    <location>
        <begin position="1"/>
        <end position="33"/>
    </location>
</feature>
<organism evidence="14 15">
    <name type="scientific">Tigriopus californicus</name>
    <name type="common">Marine copepod</name>
    <dbReference type="NCBI Taxonomy" id="6832"/>
    <lineage>
        <taxon>Eukaryota</taxon>
        <taxon>Metazoa</taxon>
        <taxon>Ecdysozoa</taxon>
        <taxon>Arthropoda</taxon>
        <taxon>Crustacea</taxon>
        <taxon>Multicrustacea</taxon>
        <taxon>Hexanauplia</taxon>
        <taxon>Copepoda</taxon>
        <taxon>Harpacticoida</taxon>
        <taxon>Harpacticidae</taxon>
        <taxon>Tigriopus</taxon>
    </lineage>
</organism>
<keyword evidence="7" id="KW-0915">Sodium</keyword>
<dbReference type="Proteomes" id="UP000318571">
    <property type="component" value="Chromosome 8"/>
</dbReference>
<feature type="region of interest" description="Disordered" evidence="13">
    <location>
        <begin position="1"/>
        <end position="51"/>
    </location>
</feature>
<dbReference type="PANTHER" id="PTHR11690:SF247">
    <property type="entry name" value="PICKPOCKET 23, ISOFORM C"/>
    <property type="match status" value="1"/>
</dbReference>
<evidence type="ECO:0000256" key="8">
    <source>
        <dbReference type="ARBA" id="ARBA00023065"/>
    </source>
</evidence>
<feature type="compositionally biased region" description="Polar residues" evidence="13">
    <location>
        <begin position="34"/>
        <end position="49"/>
    </location>
</feature>
<evidence type="ECO:0000256" key="10">
    <source>
        <dbReference type="ARBA" id="ARBA00023201"/>
    </source>
</evidence>
<evidence type="ECO:0000256" key="13">
    <source>
        <dbReference type="SAM" id="MobiDB-lite"/>
    </source>
</evidence>
<evidence type="ECO:0000256" key="12">
    <source>
        <dbReference type="RuleBase" id="RU000679"/>
    </source>
</evidence>
<keyword evidence="5 12" id="KW-0812">Transmembrane</keyword>
<accession>A0A553N6P2</accession>